<dbReference type="HOGENOM" id="CLU_090701_0_0_1"/>
<protein>
    <submittedName>
        <fullName evidence="1">Uncharacterized protein</fullName>
    </submittedName>
</protein>
<dbReference type="InParanoid" id="K5VDH9"/>
<dbReference type="AlphaFoldDB" id="K5VDH9"/>
<dbReference type="Proteomes" id="UP000008370">
    <property type="component" value="Unassembled WGS sequence"/>
</dbReference>
<reference evidence="1 2" key="1">
    <citation type="journal article" date="2012" name="BMC Genomics">
        <title>Comparative genomics of the white-rot fungi, Phanerochaete carnosa and P. chrysosporium, to elucidate the genetic basis of the distinct wood types they colonize.</title>
        <authorList>
            <person name="Suzuki H."/>
            <person name="MacDonald J."/>
            <person name="Syed K."/>
            <person name="Salamov A."/>
            <person name="Hori C."/>
            <person name="Aerts A."/>
            <person name="Henrissat B."/>
            <person name="Wiebenga A."/>
            <person name="vanKuyk P.A."/>
            <person name="Barry K."/>
            <person name="Lindquist E."/>
            <person name="LaButti K."/>
            <person name="Lapidus A."/>
            <person name="Lucas S."/>
            <person name="Coutinho P."/>
            <person name="Gong Y."/>
            <person name="Samejima M."/>
            <person name="Mahadevan R."/>
            <person name="Abou-Zaid M."/>
            <person name="de Vries R.P."/>
            <person name="Igarashi K."/>
            <person name="Yadav J.S."/>
            <person name="Grigoriev I.V."/>
            <person name="Master E.R."/>
        </authorList>
    </citation>
    <scope>NUCLEOTIDE SEQUENCE [LARGE SCALE GENOMIC DNA]</scope>
    <source>
        <strain evidence="1 2">HHB-10118-sp</strain>
    </source>
</reference>
<accession>K5VDH9</accession>
<sequence>MYSPLRALFLVLNLLGWSTLVFFGTASLVAPARALPIAFPMIHNADYAPAPNASTPVFAQHVSPGSPMVRRDVLDSIEQLGAAGEAIQRRDINTVLGDINILNNYYVQMTQHASNFHQLAQEPASSRSANFEQQSANEVSGFHTNLLGFQNTLAELGADKGLANYDRDDDIETLMKDLVNANKYLLNDIDEMVYDIPGLGPTLGPIVYEIKCILDEVLDTVENLTDAIINAIKPLLQGLIGDASQTACNSGIQLAGLCVLV</sequence>
<evidence type="ECO:0000313" key="1">
    <source>
        <dbReference type="EMBL" id="EKM61036.1"/>
    </source>
</evidence>
<gene>
    <name evidence="1" type="ORF">PHACADRAFT_134144</name>
</gene>
<evidence type="ECO:0000313" key="2">
    <source>
        <dbReference type="Proteomes" id="UP000008370"/>
    </source>
</evidence>
<dbReference type="OrthoDB" id="2497682at2759"/>
<keyword evidence="2" id="KW-1185">Reference proteome</keyword>
<name>K5VDH9_PHACS</name>
<dbReference type="KEGG" id="pco:PHACADRAFT_134144"/>
<dbReference type="RefSeq" id="XP_007390471.1">
    <property type="nucleotide sequence ID" value="XM_007390409.1"/>
</dbReference>
<organism evidence="1 2">
    <name type="scientific">Phanerochaete carnosa (strain HHB-10118-sp)</name>
    <name type="common">White-rot fungus</name>
    <name type="synonym">Peniophora carnosa</name>
    <dbReference type="NCBI Taxonomy" id="650164"/>
    <lineage>
        <taxon>Eukaryota</taxon>
        <taxon>Fungi</taxon>
        <taxon>Dikarya</taxon>
        <taxon>Basidiomycota</taxon>
        <taxon>Agaricomycotina</taxon>
        <taxon>Agaricomycetes</taxon>
        <taxon>Polyporales</taxon>
        <taxon>Phanerochaetaceae</taxon>
        <taxon>Phanerochaete</taxon>
    </lineage>
</organism>
<dbReference type="GeneID" id="18908289"/>
<dbReference type="EMBL" id="JH930468">
    <property type="protein sequence ID" value="EKM61036.1"/>
    <property type="molecule type" value="Genomic_DNA"/>
</dbReference>
<proteinExistence type="predicted"/>